<dbReference type="InterPro" id="IPR011055">
    <property type="entry name" value="Dup_hybrid_motif"/>
</dbReference>
<proteinExistence type="predicted"/>
<evidence type="ECO:0000313" key="1">
    <source>
        <dbReference type="EMBL" id="MFC5001786.1"/>
    </source>
</evidence>
<dbReference type="Proteomes" id="UP001595912">
    <property type="component" value="Unassembled WGS sequence"/>
</dbReference>
<reference evidence="2" key="1">
    <citation type="journal article" date="2019" name="Int. J. Syst. Evol. Microbiol.">
        <title>The Global Catalogue of Microorganisms (GCM) 10K type strain sequencing project: providing services to taxonomists for standard genome sequencing and annotation.</title>
        <authorList>
            <consortium name="The Broad Institute Genomics Platform"/>
            <consortium name="The Broad Institute Genome Sequencing Center for Infectious Disease"/>
            <person name="Wu L."/>
            <person name="Ma J."/>
        </authorList>
    </citation>
    <scope>NUCLEOTIDE SEQUENCE [LARGE SCALE GENOMIC DNA]</scope>
    <source>
        <strain evidence="2">CGMCC 4.7152</strain>
    </source>
</reference>
<evidence type="ECO:0000313" key="2">
    <source>
        <dbReference type="Proteomes" id="UP001595912"/>
    </source>
</evidence>
<dbReference type="EMBL" id="JBHSIU010000039">
    <property type="protein sequence ID" value="MFC5001786.1"/>
    <property type="molecule type" value="Genomic_DNA"/>
</dbReference>
<dbReference type="Gene3D" id="2.70.70.10">
    <property type="entry name" value="Glucose Permease (Domain IIA)"/>
    <property type="match status" value="1"/>
</dbReference>
<dbReference type="RefSeq" id="WP_380119238.1">
    <property type="nucleotide sequence ID" value="NZ_JBHSIU010000039.1"/>
</dbReference>
<name>A0ABV9W473_9ACTN</name>
<accession>A0ABV9W473</accession>
<dbReference type="Gene3D" id="2.30.30.40">
    <property type="entry name" value="SH3 Domains"/>
    <property type="match status" value="1"/>
</dbReference>
<keyword evidence="2" id="KW-1185">Reference proteome</keyword>
<gene>
    <name evidence="1" type="ORF">ACFPIJ_28600</name>
</gene>
<dbReference type="SUPFAM" id="SSF51261">
    <property type="entry name" value="Duplicated hybrid motif"/>
    <property type="match status" value="1"/>
</dbReference>
<protein>
    <submittedName>
        <fullName evidence="1">Peptidase M23</fullName>
    </submittedName>
</protein>
<comment type="caution">
    <text evidence="1">The sequence shown here is derived from an EMBL/GenBank/DDBJ whole genome shotgun (WGS) entry which is preliminary data.</text>
</comment>
<organism evidence="1 2">
    <name type="scientific">Dactylosporangium cerinum</name>
    <dbReference type="NCBI Taxonomy" id="1434730"/>
    <lineage>
        <taxon>Bacteria</taxon>
        <taxon>Bacillati</taxon>
        <taxon>Actinomycetota</taxon>
        <taxon>Actinomycetes</taxon>
        <taxon>Micromonosporales</taxon>
        <taxon>Micromonosporaceae</taxon>
        <taxon>Dactylosporangium</taxon>
    </lineage>
</organism>
<sequence>MIKANRPSPTREEQAVSTYPSIVRRAFAAAMITLLAVLFEAISTQTSAAAQPAAPGSSLHETVSAAIMQRAQLSQLQATAAGRHSRVDVQRRVGGWAFGSAVLTAPAKPDQYPTGWMFLAHRTGSGWQATLDGTAEFSALASQAPTTIVSARERQVLGPAAVTIMSTADTTYNTGLRLPFAIGQSWRLTGGPHGWNGSDTPYSSIDLNGGDFRVLAPGSGTAYLMCAGSSSGQYGGWVRVYHGSGYTTDHYHLWAPVDYNGGSVGEGAFLGYTGTDVSCGGSAPYRHVHWSILKSSTRVSWNTRSAGQWVFISGSSPYGGYALHGSTQVAAGGQHTDVGGLLYNYGALNFNQGIVDANDDTSINKRSGPGTGYAIVGSVSDGTTVTISCWRNGTTLTGRWGPTAVWDKLTDGTWVSDAFVYTGTDTIGPNC</sequence>